<keyword evidence="5" id="KW-0862">Zinc</keyword>
<accession>A0A7D9JHP8</accession>
<keyword evidence="3" id="KW-0677">Repeat</keyword>
<dbReference type="OrthoDB" id="5974803at2759"/>
<keyword evidence="10" id="KW-1185">Reference proteome</keyword>
<feature type="region of interest" description="Disordered" evidence="8">
    <location>
        <begin position="269"/>
        <end position="288"/>
    </location>
</feature>
<dbReference type="InterPro" id="IPR013083">
    <property type="entry name" value="Znf_RING/FYVE/PHD"/>
</dbReference>
<dbReference type="InterPro" id="IPR043449">
    <property type="entry name" value="PHF20-like"/>
</dbReference>
<evidence type="ECO:0000256" key="3">
    <source>
        <dbReference type="ARBA" id="ARBA00022737"/>
    </source>
</evidence>
<evidence type="ECO:0000313" key="9">
    <source>
        <dbReference type="EMBL" id="CAB4029710.1"/>
    </source>
</evidence>
<feature type="compositionally biased region" description="Basic and acidic residues" evidence="8">
    <location>
        <begin position="169"/>
        <end position="188"/>
    </location>
</feature>
<dbReference type="GO" id="GO:0005634">
    <property type="term" value="C:nucleus"/>
    <property type="evidence" value="ECO:0007669"/>
    <property type="project" value="UniProtKB-SubCell"/>
</dbReference>
<feature type="region of interest" description="Disordered" evidence="8">
    <location>
        <begin position="29"/>
        <end position="132"/>
    </location>
</feature>
<dbReference type="PANTHER" id="PTHR15856">
    <property type="entry name" value="PHD FINGER PROTEIN 20-RELATED"/>
    <property type="match status" value="1"/>
</dbReference>
<feature type="compositionally biased region" description="Basic and acidic residues" evidence="8">
    <location>
        <begin position="56"/>
        <end position="83"/>
    </location>
</feature>
<feature type="coiled-coil region" evidence="7">
    <location>
        <begin position="1117"/>
        <end position="1151"/>
    </location>
</feature>
<reference evidence="9" key="1">
    <citation type="submission" date="2020-04" db="EMBL/GenBank/DDBJ databases">
        <authorList>
            <person name="Alioto T."/>
            <person name="Alioto T."/>
            <person name="Gomez Garrido J."/>
        </authorList>
    </citation>
    <scope>NUCLEOTIDE SEQUENCE</scope>
    <source>
        <strain evidence="9">A484AB</strain>
    </source>
</reference>
<comment type="caution">
    <text evidence="9">The sequence shown here is derived from an EMBL/GenBank/DDBJ whole genome shotgun (WGS) entry which is preliminary data.</text>
</comment>
<feature type="region of interest" description="Disordered" evidence="8">
    <location>
        <begin position="157"/>
        <end position="226"/>
    </location>
</feature>
<dbReference type="PROSITE" id="PS50157">
    <property type="entry name" value="ZINC_FINGER_C2H2_2"/>
    <property type="match status" value="1"/>
</dbReference>
<dbReference type="InterPro" id="IPR013087">
    <property type="entry name" value="Znf_C2H2_type"/>
</dbReference>
<dbReference type="SMART" id="SM00355">
    <property type="entry name" value="ZnF_C2H2"/>
    <property type="match status" value="1"/>
</dbReference>
<evidence type="ECO:0000256" key="8">
    <source>
        <dbReference type="SAM" id="MobiDB-lite"/>
    </source>
</evidence>
<gene>
    <name evidence="9" type="ORF">PACLA_8A061787</name>
</gene>
<evidence type="ECO:0000256" key="4">
    <source>
        <dbReference type="ARBA" id="ARBA00022771"/>
    </source>
</evidence>
<dbReference type="GO" id="GO:0044545">
    <property type="term" value="C:NSL complex"/>
    <property type="evidence" value="ECO:0007669"/>
    <property type="project" value="TreeGrafter"/>
</dbReference>
<dbReference type="Proteomes" id="UP001152795">
    <property type="component" value="Unassembled WGS sequence"/>
</dbReference>
<dbReference type="Gene3D" id="3.30.40.10">
    <property type="entry name" value="Zinc/RING finger domain, C3HC4 (zinc finger)"/>
    <property type="match status" value="1"/>
</dbReference>
<dbReference type="InterPro" id="IPR019786">
    <property type="entry name" value="Zinc_finger_PHD-type_CS"/>
</dbReference>
<sequence>MKILQSTGVLGLLNVQEPCVIMGSSLAASNTSPSAAEEVLSKCKIPARVTTEEEEKAPPREKSSESDAKQALRKVTEKQKVDDPLESSGISGTKLDSAHETLLKNENREASLDNKGSVAASKGSVGTSKDFKEAHIEESLGVKQDAIVIENEKSLTVQECPEQTKSIHKHDDEICSEKDESPVKRDLACQDDAGTSKYVSETEETTEHAQKSTDDATKSKPHAPGVDSFKAKRLRLDQITGKLSIQRQTQITAKREVIKQKLDHLKSEEITKSSRVSPQSYQQMSPNPPPYHCVSAPTPRMPPQYVERYPAPTLLTYGAPTQCTGPCCAYPPGNSYPPVSSCGYHLSPGGLPRETYVVYGPGAQTYHPVIAPTITSAPCSCCFPSLPTAVLHDSGHQSAHSLVRLMQVEQRSLPGPVVYTQTADPRGLSPRGISPKGISPDGRKMARTHMSKKAEQEPGIKHNARQDKMSIEGKHGIRCEESNNKKPSSKLAKDIKTQPKPSDKPDDGKPHTPHLSTKLNIPSHGIPTKPPDVNLSTHLSAHLTNKDASQPNTPSKKPSHLGLDPDDLPLSRLVGTSTPGDNTPDGKTPMETKTPGVKTPLSSPGDGFGDLSSTPLSGDAHKGLRRAHVFAPKELRIELDHNKFKCEYQDCDKSFRKASLLDSHVKYYHNSPPDNKRKRSSASWSEEDIFESGQPKRRTKRQSTSDVSIGSVGDLSVEAQSPTASDIHVEVEHDLDDEDIDISDHKGEDVVRCLCGVYEDSGMMIQCEQCYTWQHSDCVNVGEEQVPTKYFCYVCKNPPGLRKNARYKNNYDWFKSGVLPSFVPREENEVKIVQAQVTHCLLSDIHTLNSQLKGLKRKIHILRTPNHTDLNMWEHKHEVFEDDSFKSDAETSRDDSNSSEPGGSEISMKEEGNNTRASLETREHDLTDSRNGKTENDKEQSERKNGQELRSELKTEKKEVRSSERELTESSSENREGQTTLAKQETKELGSIQHNNTTTNTKQTESARLNADTAREVSNTAREEKQTARIGDSKETSRLSSNQTRDGSSRAKDISARDEKISARDGKISAREAERAEDTIDCVNNNEMVKGGTTQEGQDDKNNMKYSGDDLAFVNLLDDIVDDQSFFEEQLDRLEKQVEILEKSFTTGTNERRPSIRKLAKQLSKLRKLGFVY</sequence>
<comment type="subcellular location">
    <subcellularLocation>
        <location evidence="1">Nucleus</location>
    </subcellularLocation>
</comment>
<dbReference type="PROSITE" id="PS00028">
    <property type="entry name" value="ZINC_FINGER_C2H2_1"/>
    <property type="match status" value="1"/>
</dbReference>
<feature type="region of interest" description="Disordered" evidence="8">
    <location>
        <begin position="421"/>
        <end position="620"/>
    </location>
</feature>
<feature type="compositionally biased region" description="Polar residues" evidence="8">
    <location>
        <begin position="273"/>
        <end position="285"/>
    </location>
</feature>
<dbReference type="EMBL" id="CACRXK020016356">
    <property type="protein sequence ID" value="CAB4029710.1"/>
    <property type="molecule type" value="Genomic_DNA"/>
</dbReference>
<feature type="compositionally biased region" description="Basic and acidic residues" evidence="8">
    <location>
        <begin position="491"/>
        <end position="510"/>
    </location>
</feature>
<feature type="region of interest" description="Disordered" evidence="8">
    <location>
        <begin position="884"/>
        <end position="1073"/>
    </location>
</feature>
<evidence type="ECO:0000256" key="5">
    <source>
        <dbReference type="ARBA" id="ARBA00022833"/>
    </source>
</evidence>
<feature type="region of interest" description="Disordered" evidence="8">
    <location>
        <begin position="666"/>
        <end position="723"/>
    </location>
</feature>
<dbReference type="PROSITE" id="PS01359">
    <property type="entry name" value="ZF_PHD_1"/>
    <property type="match status" value="1"/>
</dbReference>
<evidence type="ECO:0000256" key="6">
    <source>
        <dbReference type="ARBA" id="ARBA00023242"/>
    </source>
</evidence>
<keyword evidence="6" id="KW-0539">Nucleus</keyword>
<dbReference type="PANTHER" id="PTHR15856:SF51">
    <property type="entry name" value="MBD-R2"/>
    <property type="match status" value="1"/>
</dbReference>
<protein>
    <submittedName>
        <fullName evidence="9">PHD finger 20 1</fullName>
    </submittedName>
</protein>
<feature type="compositionally biased region" description="Basic and acidic residues" evidence="8">
    <location>
        <begin position="205"/>
        <end position="218"/>
    </location>
</feature>
<dbReference type="InterPro" id="IPR011011">
    <property type="entry name" value="Znf_FYVE_PHD"/>
</dbReference>
<feature type="compositionally biased region" description="Basic and acidic residues" evidence="8">
    <location>
        <begin position="1021"/>
        <end position="1037"/>
    </location>
</feature>
<dbReference type="AlphaFoldDB" id="A0A7D9JHP8"/>
<dbReference type="Gene3D" id="3.30.160.60">
    <property type="entry name" value="Classic Zinc Finger"/>
    <property type="match status" value="1"/>
</dbReference>
<name>A0A7D9JHP8_PARCT</name>
<evidence type="ECO:0000256" key="1">
    <source>
        <dbReference type="ARBA" id="ARBA00004123"/>
    </source>
</evidence>
<dbReference type="SMART" id="SM00249">
    <property type="entry name" value="PHD"/>
    <property type="match status" value="1"/>
</dbReference>
<keyword evidence="4" id="KW-0863">Zinc-finger</keyword>
<evidence type="ECO:0000256" key="7">
    <source>
        <dbReference type="SAM" id="Coils"/>
    </source>
</evidence>
<feature type="compositionally biased region" description="Basic and acidic residues" evidence="8">
    <location>
        <begin position="884"/>
        <end position="896"/>
    </location>
</feature>
<dbReference type="InterPro" id="IPR001965">
    <property type="entry name" value="Znf_PHD"/>
</dbReference>
<evidence type="ECO:0000313" key="10">
    <source>
        <dbReference type="Proteomes" id="UP001152795"/>
    </source>
</evidence>
<dbReference type="GO" id="GO:0008270">
    <property type="term" value="F:zinc ion binding"/>
    <property type="evidence" value="ECO:0007669"/>
    <property type="project" value="UniProtKB-KW"/>
</dbReference>
<keyword evidence="2" id="KW-0479">Metal-binding</keyword>
<organism evidence="9 10">
    <name type="scientific">Paramuricea clavata</name>
    <name type="common">Red gorgonian</name>
    <name type="synonym">Violescent sea-whip</name>
    <dbReference type="NCBI Taxonomy" id="317549"/>
    <lineage>
        <taxon>Eukaryota</taxon>
        <taxon>Metazoa</taxon>
        <taxon>Cnidaria</taxon>
        <taxon>Anthozoa</taxon>
        <taxon>Octocorallia</taxon>
        <taxon>Malacalcyonacea</taxon>
        <taxon>Plexauridae</taxon>
        <taxon>Paramuricea</taxon>
    </lineage>
</organism>
<proteinExistence type="predicted"/>
<feature type="compositionally biased region" description="Basic and acidic residues" evidence="8">
    <location>
        <begin position="452"/>
        <end position="484"/>
    </location>
</feature>
<feature type="compositionally biased region" description="Basic and acidic residues" evidence="8">
    <location>
        <begin position="907"/>
        <end position="976"/>
    </location>
</feature>
<keyword evidence="7" id="KW-0175">Coiled coil</keyword>
<feature type="compositionally biased region" description="Basic and acidic residues" evidence="8">
    <location>
        <begin position="1047"/>
        <end position="1073"/>
    </location>
</feature>
<evidence type="ECO:0000256" key="2">
    <source>
        <dbReference type="ARBA" id="ARBA00022723"/>
    </source>
</evidence>
<dbReference type="SUPFAM" id="SSF57903">
    <property type="entry name" value="FYVE/PHD zinc finger"/>
    <property type="match status" value="1"/>
</dbReference>
<feature type="compositionally biased region" description="Polar residues" evidence="8">
    <location>
        <begin position="534"/>
        <end position="556"/>
    </location>
</feature>
<dbReference type="GO" id="GO:0006357">
    <property type="term" value="P:regulation of transcription by RNA polymerase II"/>
    <property type="evidence" value="ECO:0007669"/>
    <property type="project" value="TreeGrafter"/>
</dbReference>
<dbReference type="Pfam" id="PF20826">
    <property type="entry name" value="PHD_5"/>
    <property type="match status" value="1"/>
</dbReference>
<feature type="compositionally biased region" description="Basic and acidic residues" evidence="8">
    <location>
        <begin position="96"/>
        <end position="112"/>
    </location>
</feature>